<name>A0ABR2CRX2_9ROSI</name>
<evidence type="ECO:0000313" key="2">
    <source>
        <dbReference type="Proteomes" id="UP001472677"/>
    </source>
</evidence>
<keyword evidence="2" id="KW-1185">Reference proteome</keyword>
<protein>
    <submittedName>
        <fullName evidence="1">Uncharacterized protein</fullName>
    </submittedName>
</protein>
<comment type="caution">
    <text evidence="1">The sequence shown here is derived from an EMBL/GenBank/DDBJ whole genome shotgun (WGS) entry which is preliminary data.</text>
</comment>
<accession>A0ABR2CRX2</accession>
<organism evidence="1 2">
    <name type="scientific">Hibiscus sabdariffa</name>
    <name type="common">roselle</name>
    <dbReference type="NCBI Taxonomy" id="183260"/>
    <lineage>
        <taxon>Eukaryota</taxon>
        <taxon>Viridiplantae</taxon>
        <taxon>Streptophyta</taxon>
        <taxon>Embryophyta</taxon>
        <taxon>Tracheophyta</taxon>
        <taxon>Spermatophyta</taxon>
        <taxon>Magnoliopsida</taxon>
        <taxon>eudicotyledons</taxon>
        <taxon>Gunneridae</taxon>
        <taxon>Pentapetalae</taxon>
        <taxon>rosids</taxon>
        <taxon>malvids</taxon>
        <taxon>Malvales</taxon>
        <taxon>Malvaceae</taxon>
        <taxon>Malvoideae</taxon>
        <taxon>Hibiscus</taxon>
    </lineage>
</organism>
<sequence>MAVVVDILTPEDSGRNRIVAKRKLGEKPMFPAQGNYYLPCPDPELTLGLNVHNWTTSDQRWKLGCR</sequence>
<reference evidence="1 2" key="1">
    <citation type="journal article" date="2024" name="G3 (Bethesda)">
        <title>Genome assembly of Hibiscus sabdariffa L. provides insights into metabolisms of medicinal natural products.</title>
        <authorList>
            <person name="Kim T."/>
        </authorList>
    </citation>
    <scope>NUCLEOTIDE SEQUENCE [LARGE SCALE GENOMIC DNA]</scope>
    <source>
        <strain evidence="1">TK-2024</strain>
        <tissue evidence="1">Old leaves</tissue>
    </source>
</reference>
<dbReference type="EMBL" id="JBBPBM010000045">
    <property type="protein sequence ID" value="KAK8522519.1"/>
    <property type="molecule type" value="Genomic_DNA"/>
</dbReference>
<dbReference type="Proteomes" id="UP001472677">
    <property type="component" value="Unassembled WGS sequence"/>
</dbReference>
<evidence type="ECO:0000313" key="1">
    <source>
        <dbReference type="EMBL" id="KAK8522519.1"/>
    </source>
</evidence>
<gene>
    <name evidence="1" type="ORF">V6N12_056227</name>
</gene>
<proteinExistence type="predicted"/>